<reference evidence="2" key="1">
    <citation type="submission" date="2019-08" db="EMBL/GenBank/DDBJ databases">
        <authorList>
            <person name="Kucharzyk K."/>
            <person name="Murdoch R.W."/>
            <person name="Higgins S."/>
            <person name="Loffler F."/>
        </authorList>
    </citation>
    <scope>NUCLEOTIDE SEQUENCE</scope>
</reference>
<feature type="domain" description="UDP-N-acetylglucosamine 2-epimerase" evidence="1">
    <location>
        <begin position="2"/>
        <end position="73"/>
    </location>
</feature>
<comment type="caution">
    <text evidence="2">The sequence shown here is derived from an EMBL/GenBank/DDBJ whole genome shotgun (WGS) entry which is preliminary data.</text>
</comment>
<organism evidence="2">
    <name type="scientific">bioreactor metagenome</name>
    <dbReference type="NCBI Taxonomy" id="1076179"/>
    <lineage>
        <taxon>unclassified sequences</taxon>
        <taxon>metagenomes</taxon>
        <taxon>ecological metagenomes</taxon>
    </lineage>
</organism>
<name>A0A645I6A9_9ZZZZ</name>
<dbReference type="AlphaFoldDB" id="A0A645I6A9"/>
<protein>
    <submittedName>
        <fullName evidence="2">Polysialic acid biosynthesis protein P7</fullName>
    </submittedName>
</protein>
<accession>A0A645I6A9</accession>
<evidence type="ECO:0000313" key="2">
    <source>
        <dbReference type="EMBL" id="MPN46867.1"/>
    </source>
</evidence>
<proteinExistence type="predicted"/>
<gene>
    <name evidence="2" type="primary">neuC_2</name>
    <name evidence="2" type="ORF">SDC9_194466</name>
</gene>
<dbReference type="SUPFAM" id="SSF53756">
    <property type="entry name" value="UDP-Glycosyltransferase/glycogen phosphorylase"/>
    <property type="match status" value="1"/>
</dbReference>
<dbReference type="InterPro" id="IPR003331">
    <property type="entry name" value="UDP_GlcNAc_Epimerase_2_dom"/>
</dbReference>
<dbReference type="Pfam" id="PF02350">
    <property type="entry name" value="Epimerase_2"/>
    <property type="match status" value="1"/>
</dbReference>
<dbReference type="Gene3D" id="3.40.50.2000">
    <property type="entry name" value="Glycogen Phosphorylase B"/>
    <property type="match status" value="2"/>
</dbReference>
<evidence type="ECO:0000259" key="1">
    <source>
        <dbReference type="Pfam" id="PF02350"/>
    </source>
</evidence>
<dbReference type="EMBL" id="VSSQ01107887">
    <property type="protein sequence ID" value="MPN46867.1"/>
    <property type="molecule type" value="Genomic_DNA"/>
</dbReference>
<sequence length="96" mass="10618">MEAPSFGIPTINIGDRQKGRLRADSIIDCNAEKDAIARAIEKALSAAFRSKARHTTNPYGAGNTAAQIKNTIKECLLNDRIHLKKSFYDIPFEVTQ</sequence>